<dbReference type="Proteomes" id="UP000000268">
    <property type="component" value="Chromosome"/>
</dbReference>
<protein>
    <recommendedName>
        <fullName evidence="2">SH3b domain-containing protein</fullName>
    </recommendedName>
</protein>
<dbReference type="Pfam" id="PF08239">
    <property type="entry name" value="SH3_3"/>
    <property type="match status" value="1"/>
</dbReference>
<gene>
    <name evidence="3" type="ordered locus">AM1_1214</name>
</gene>
<feature type="domain" description="SH3b" evidence="2">
    <location>
        <begin position="27"/>
        <end position="96"/>
    </location>
</feature>
<reference evidence="3 4" key="1">
    <citation type="journal article" date="2008" name="Proc. Natl. Acad. Sci. U.S.A.">
        <title>Niche adaptation and genome expansion in the chlorophyll d-producing cyanobacterium Acaryochloris marina.</title>
        <authorList>
            <person name="Swingley W.D."/>
            <person name="Chen M."/>
            <person name="Cheung P.C."/>
            <person name="Conrad A.L."/>
            <person name="Dejesa L.C."/>
            <person name="Hao J."/>
            <person name="Honchak B.M."/>
            <person name="Karbach L.E."/>
            <person name="Kurdoglu A."/>
            <person name="Lahiri S."/>
            <person name="Mastrian S.D."/>
            <person name="Miyashita H."/>
            <person name="Page L."/>
            <person name="Ramakrishna P."/>
            <person name="Satoh S."/>
            <person name="Sattley W.M."/>
            <person name="Shimada Y."/>
            <person name="Taylor H.L."/>
            <person name="Tomo T."/>
            <person name="Tsuchiya T."/>
            <person name="Wang Z.T."/>
            <person name="Raymond J."/>
            <person name="Mimuro M."/>
            <person name="Blankenship R.E."/>
            <person name="Touchman J.W."/>
        </authorList>
    </citation>
    <scope>NUCLEOTIDE SEQUENCE [LARGE SCALE GENOMIC DNA]</scope>
    <source>
        <strain evidence="4">MBIC 11017</strain>
    </source>
</reference>
<dbReference type="eggNOG" id="COG4991">
    <property type="taxonomic scope" value="Bacteria"/>
</dbReference>
<dbReference type="SMART" id="SM00287">
    <property type="entry name" value="SH3b"/>
    <property type="match status" value="1"/>
</dbReference>
<evidence type="ECO:0000259" key="2">
    <source>
        <dbReference type="SMART" id="SM00287"/>
    </source>
</evidence>
<dbReference type="EMBL" id="CP000828">
    <property type="protein sequence ID" value="ABW26251.1"/>
    <property type="molecule type" value="Genomic_DNA"/>
</dbReference>
<dbReference type="RefSeq" id="WP_012161798.1">
    <property type="nucleotide sequence ID" value="NC_009925.1"/>
</dbReference>
<evidence type="ECO:0000256" key="1">
    <source>
        <dbReference type="SAM" id="SignalP"/>
    </source>
</evidence>
<sequence>MKLTHRALSVLSISFMSLMAAAPVFAAPAYLVGQPGGRINVRSSPSTSASSPHYGIVGDRVQVIDATYSDDGYHWYYVEFTSGARGWVRGDLVNVQDPIGFDDF</sequence>
<keyword evidence="1" id="KW-0732">Signal</keyword>
<organism evidence="3 4">
    <name type="scientific">Acaryochloris marina (strain MBIC 11017)</name>
    <dbReference type="NCBI Taxonomy" id="329726"/>
    <lineage>
        <taxon>Bacteria</taxon>
        <taxon>Bacillati</taxon>
        <taxon>Cyanobacteriota</taxon>
        <taxon>Cyanophyceae</taxon>
        <taxon>Acaryochloridales</taxon>
        <taxon>Acaryochloridaceae</taxon>
        <taxon>Acaryochloris</taxon>
    </lineage>
</organism>
<evidence type="ECO:0000313" key="3">
    <source>
        <dbReference type="EMBL" id="ABW26251.1"/>
    </source>
</evidence>
<feature type="chain" id="PRO_5002748284" description="SH3b domain-containing protein" evidence="1">
    <location>
        <begin position="27"/>
        <end position="104"/>
    </location>
</feature>
<accession>B0C3Z1</accession>
<dbReference type="InterPro" id="IPR003646">
    <property type="entry name" value="SH3-like_bac-type"/>
</dbReference>
<name>B0C3Z1_ACAM1</name>
<dbReference type="AlphaFoldDB" id="B0C3Z1"/>
<dbReference type="OrthoDB" id="5815858at2"/>
<proteinExistence type="predicted"/>
<dbReference type="KEGG" id="amr:AM1_1214"/>
<keyword evidence="4" id="KW-1185">Reference proteome</keyword>
<dbReference type="HOGENOM" id="CLU_176059_0_0_3"/>
<dbReference type="Gene3D" id="2.30.30.40">
    <property type="entry name" value="SH3 Domains"/>
    <property type="match status" value="1"/>
</dbReference>
<feature type="signal peptide" evidence="1">
    <location>
        <begin position="1"/>
        <end position="26"/>
    </location>
</feature>
<evidence type="ECO:0000313" key="4">
    <source>
        <dbReference type="Proteomes" id="UP000000268"/>
    </source>
</evidence>